<reference evidence="6 7" key="1">
    <citation type="submission" date="2016-10" db="EMBL/GenBank/DDBJ databases">
        <authorList>
            <person name="de Groot N.N."/>
        </authorList>
    </citation>
    <scope>NUCLEOTIDE SEQUENCE [LARGE SCALE GENOMIC DNA]</scope>
    <source>
        <strain evidence="6 7">DSM 43067</strain>
    </source>
</reference>
<evidence type="ECO:0000256" key="4">
    <source>
        <dbReference type="SAM" id="MobiDB-lite"/>
    </source>
</evidence>
<dbReference type="PRINTS" id="PR00038">
    <property type="entry name" value="HTHLUXR"/>
</dbReference>
<proteinExistence type="predicted"/>
<dbReference type="SUPFAM" id="SSF46894">
    <property type="entry name" value="C-terminal effector domain of the bipartite response regulators"/>
    <property type="match status" value="1"/>
</dbReference>
<dbReference type="InterPro" id="IPR016032">
    <property type="entry name" value="Sig_transdc_resp-reg_C-effctor"/>
</dbReference>
<dbReference type="InParanoid" id="A0A1I4Y1M3"/>
<gene>
    <name evidence="6" type="ORF">SAMN04489713_1011122</name>
</gene>
<protein>
    <submittedName>
        <fullName evidence="6">DNA-binding transcriptional regulator, CsgD family</fullName>
    </submittedName>
</protein>
<evidence type="ECO:0000313" key="6">
    <source>
        <dbReference type="EMBL" id="SFN31563.1"/>
    </source>
</evidence>
<feature type="domain" description="HTH luxR-type" evidence="5">
    <location>
        <begin position="316"/>
        <end position="343"/>
    </location>
</feature>
<feature type="compositionally biased region" description="Basic and acidic residues" evidence="4">
    <location>
        <begin position="107"/>
        <end position="119"/>
    </location>
</feature>
<dbReference type="EMBL" id="FOVH01000001">
    <property type="protein sequence ID" value="SFN31563.1"/>
    <property type="molecule type" value="Genomic_DNA"/>
</dbReference>
<keyword evidence="2 6" id="KW-0238">DNA-binding</keyword>
<keyword evidence="7" id="KW-1185">Reference proteome</keyword>
<dbReference type="OrthoDB" id="9815744at2"/>
<accession>A0A1I4Y1M3</accession>
<sequence length="374" mass="39766">MAHTSAAHARVRDEIVRLVHRGLPVPEFARAVGDALARAVPAEGTCLMTTDPATMLPTAEFVENGLPAAELLRLVEIEVREPDFNTWARLARAARPAGSLSDATAGDLDRSPRQREIRRPGGFSDELRVVLADGTGTWGQLTVFREAGRPYFSPAEVEFAASIADVITDGLRRGLLLGDARAGDDDVGLLVLDADDGVRMSNRTAEHLLDELGTGGREGARLPLVISSVARQARSLFAPAPGAAPAPAGARPARARARTRAGRWLIVRGSLLDDGPEPRVAVMLEAARPAEMAPMMVDAYGFTDSERRVTELVAKGLSTKQIADRLHVSSYTVQDHLKSIFAKSGSGSRGDLIARLFLDHHAVSLTSGAAADAG</sequence>
<dbReference type="CDD" id="cd06170">
    <property type="entry name" value="LuxR_C_like"/>
    <property type="match status" value="1"/>
</dbReference>
<dbReference type="InterPro" id="IPR036388">
    <property type="entry name" value="WH-like_DNA-bd_sf"/>
</dbReference>
<evidence type="ECO:0000259" key="5">
    <source>
        <dbReference type="PROSITE" id="PS00622"/>
    </source>
</evidence>
<dbReference type="InterPro" id="IPR000792">
    <property type="entry name" value="Tscrpt_reg_LuxR_C"/>
</dbReference>
<dbReference type="PROSITE" id="PS00622">
    <property type="entry name" value="HTH_LUXR_1"/>
    <property type="match status" value="1"/>
</dbReference>
<evidence type="ECO:0000256" key="1">
    <source>
        <dbReference type="ARBA" id="ARBA00023015"/>
    </source>
</evidence>
<dbReference type="Gene3D" id="1.10.10.10">
    <property type="entry name" value="Winged helix-like DNA-binding domain superfamily/Winged helix DNA-binding domain"/>
    <property type="match status" value="1"/>
</dbReference>
<dbReference type="PANTHER" id="PTHR44688">
    <property type="entry name" value="DNA-BINDING TRANSCRIPTIONAL ACTIVATOR DEVR_DOSR"/>
    <property type="match status" value="1"/>
</dbReference>
<name>A0A1I4Y1M3_9ACTN</name>
<dbReference type="RefSeq" id="WP_075020063.1">
    <property type="nucleotide sequence ID" value="NZ_FOVH01000001.1"/>
</dbReference>
<evidence type="ECO:0000256" key="3">
    <source>
        <dbReference type="ARBA" id="ARBA00023163"/>
    </source>
</evidence>
<evidence type="ECO:0000256" key="2">
    <source>
        <dbReference type="ARBA" id="ARBA00023125"/>
    </source>
</evidence>
<dbReference type="Proteomes" id="UP000183413">
    <property type="component" value="Unassembled WGS sequence"/>
</dbReference>
<dbReference type="PANTHER" id="PTHR44688:SF16">
    <property type="entry name" value="DNA-BINDING TRANSCRIPTIONAL ACTIVATOR DEVR_DOSR"/>
    <property type="match status" value="1"/>
</dbReference>
<dbReference type="AlphaFoldDB" id="A0A1I4Y1M3"/>
<dbReference type="SMART" id="SM00421">
    <property type="entry name" value="HTH_LUXR"/>
    <property type="match status" value="1"/>
</dbReference>
<organism evidence="6 7">
    <name type="scientific">Actinomadura madurae</name>
    <dbReference type="NCBI Taxonomy" id="1993"/>
    <lineage>
        <taxon>Bacteria</taxon>
        <taxon>Bacillati</taxon>
        <taxon>Actinomycetota</taxon>
        <taxon>Actinomycetes</taxon>
        <taxon>Streptosporangiales</taxon>
        <taxon>Thermomonosporaceae</taxon>
        <taxon>Actinomadura</taxon>
    </lineage>
</organism>
<feature type="region of interest" description="Disordered" evidence="4">
    <location>
        <begin position="100"/>
        <end position="119"/>
    </location>
</feature>
<keyword evidence="1" id="KW-0805">Transcription regulation</keyword>
<dbReference type="SUPFAM" id="SSF55781">
    <property type="entry name" value="GAF domain-like"/>
    <property type="match status" value="1"/>
</dbReference>
<evidence type="ECO:0000313" key="7">
    <source>
        <dbReference type="Proteomes" id="UP000183413"/>
    </source>
</evidence>
<dbReference type="eggNOG" id="COG2197">
    <property type="taxonomic scope" value="Bacteria"/>
</dbReference>
<keyword evidence="3" id="KW-0804">Transcription</keyword>
<dbReference type="GO" id="GO:0006355">
    <property type="term" value="P:regulation of DNA-templated transcription"/>
    <property type="evidence" value="ECO:0007669"/>
    <property type="project" value="InterPro"/>
</dbReference>
<dbReference type="Pfam" id="PF00196">
    <property type="entry name" value="GerE"/>
    <property type="match status" value="1"/>
</dbReference>
<dbReference type="STRING" id="1993.SAMN04489713_1011122"/>
<dbReference type="GO" id="GO:0003677">
    <property type="term" value="F:DNA binding"/>
    <property type="evidence" value="ECO:0007669"/>
    <property type="project" value="UniProtKB-KW"/>
</dbReference>